<accession>A0A4C1W7Q1</accession>
<comment type="caution">
    <text evidence="2">The sequence shown here is derived from an EMBL/GenBank/DDBJ whole genome shotgun (WGS) entry which is preliminary data.</text>
</comment>
<proteinExistence type="predicted"/>
<dbReference type="EMBL" id="BGZK01000495">
    <property type="protein sequence ID" value="GBP47101.1"/>
    <property type="molecule type" value="Genomic_DNA"/>
</dbReference>
<keyword evidence="3" id="KW-1185">Reference proteome</keyword>
<organism evidence="2 3">
    <name type="scientific">Eumeta variegata</name>
    <name type="common">Bagworm moth</name>
    <name type="synonym">Eumeta japonica</name>
    <dbReference type="NCBI Taxonomy" id="151549"/>
    <lineage>
        <taxon>Eukaryota</taxon>
        <taxon>Metazoa</taxon>
        <taxon>Ecdysozoa</taxon>
        <taxon>Arthropoda</taxon>
        <taxon>Hexapoda</taxon>
        <taxon>Insecta</taxon>
        <taxon>Pterygota</taxon>
        <taxon>Neoptera</taxon>
        <taxon>Endopterygota</taxon>
        <taxon>Lepidoptera</taxon>
        <taxon>Glossata</taxon>
        <taxon>Ditrysia</taxon>
        <taxon>Tineoidea</taxon>
        <taxon>Psychidae</taxon>
        <taxon>Oiketicinae</taxon>
        <taxon>Eumeta</taxon>
    </lineage>
</organism>
<reference evidence="2 3" key="1">
    <citation type="journal article" date="2019" name="Commun. Biol.">
        <title>The bagworm genome reveals a unique fibroin gene that provides high tensile strength.</title>
        <authorList>
            <person name="Kono N."/>
            <person name="Nakamura H."/>
            <person name="Ohtoshi R."/>
            <person name="Tomita M."/>
            <person name="Numata K."/>
            <person name="Arakawa K."/>
        </authorList>
    </citation>
    <scope>NUCLEOTIDE SEQUENCE [LARGE SCALE GENOMIC DNA]</scope>
</reference>
<protein>
    <submittedName>
        <fullName evidence="2">Uncharacterized protein</fullName>
    </submittedName>
</protein>
<evidence type="ECO:0000313" key="2">
    <source>
        <dbReference type="EMBL" id="GBP47101.1"/>
    </source>
</evidence>
<dbReference type="AlphaFoldDB" id="A0A4C1W7Q1"/>
<name>A0A4C1W7Q1_EUMVA</name>
<evidence type="ECO:0000256" key="1">
    <source>
        <dbReference type="SAM" id="MobiDB-lite"/>
    </source>
</evidence>
<evidence type="ECO:0000313" key="3">
    <source>
        <dbReference type="Proteomes" id="UP000299102"/>
    </source>
</evidence>
<feature type="region of interest" description="Disordered" evidence="1">
    <location>
        <begin position="131"/>
        <end position="152"/>
    </location>
</feature>
<dbReference type="Proteomes" id="UP000299102">
    <property type="component" value="Unassembled WGS sequence"/>
</dbReference>
<gene>
    <name evidence="2" type="ORF">EVAR_96056_1</name>
</gene>
<feature type="compositionally biased region" description="Gly residues" evidence="1">
    <location>
        <begin position="134"/>
        <end position="143"/>
    </location>
</feature>
<sequence length="152" mass="17087">MSCAFTREKCAKTGERRGQRRAGRARRAGGRPRLIIRKAFNISKGMSLIVIIYSQWHSSEAIDATLLSGCAFTMYMDKSVKDAQYPIFIKWVLVYLALYRSQTISLVEVKERLRRVPRLERGEWGRECVAGLGRRAGPGGAGGPREETHSTP</sequence>